<evidence type="ECO:0000313" key="3">
    <source>
        <dbReference type="Proteomes" id="UP000030645"/>
    </source>
</evidence>
<protein>
    <submittedName>
        <fullName evidence="2">Uncharacterized protein</fullName>
    </submittedName>
</protein>
<evidence type="ECO:0000256" key="1">
    <source>
        <dbReference type="SAM" id="MobiDB-lite"/>
    </source>
</evidence>
<reference evidence="3" key="1">
    <citation type="submission" date="2013-01" db="EMBL/GenBank/DDBJ databases">
        <title>Draft Genome Sequence of a Mulberry Tree, Morus notabilis C.K. Schneid.</title>
        <authorList>
            <person name="He N."/>
            <person name="Zhao S."/>
        </authorList>
    </citation>
    <scope>NUCLEOTIDE SEQUENCE</scope>
</reference>
<dbReference type="EMBL" id="KE344310">
    <property type="protein sequence ID" value="EXB56758.1"/>
    <property type="molecule type" value="Genomic_DNA"/>
</dbReference>
<proteinExistence type="predicted"/>
<dbReference type="AlphaFoldDB" id="W9RJI8"/>
<sequence length="77" mass="8800">MALHWKEGSLLILSRLISSQVLTTFKRLLALFKMRMRTPPLSLSYTVTLMMNKVVENPTPRVPSSPAKSHHLLQLDK</sequence>
<dbReference type="Proteomes" id="UP000030645">
    <property type="component" value="Unassembled WGS sequence"/>
</dbReference>
<name>W9RJI8_9ROSA</name>
<keyword evidence="3" id="KW-1185">Reference proteome</keyword>
<dbReference type="KEGG" id="mnt:21386569"/>
<organism evidence="2 3">
    <name type="scientific">Morus notabilis</name>
    <dbReference type="NCBI Taxonomy" id="981085"/>
    <lineage>
        <taxon>Eukaryota</taxon>
        <taxon>Viridiplantae</taxon>
        <taxon>Streptophyta</taxon>
        <taxon>Embryophyta</taxon>
        <taxon>Tracheophyta</taxon>
        <taxon>Spermatophyta</taxon>
        <taxon>Magnoliopsida</taxon>
        <taxon>eudicotyledons</taxon>
        <taxon>Gunneridae</taxon>
        <taxon>Pentapetalae</taxon>
        <taxon>rosids</taxon>
        <taxon>fabids</taxon>
        <taxon>Rosales</taxon>
        <taxon>Moraceae</taxon>
        <taxon>Moreae</taxon>
        <taxon>Morus</taxon>
    </lineage>
</organism>
<dbReference type="OrthoDB" id="1653447at2759"/>
<feature type="region of interest" description="Disordered" evidence="1">
    <location>
        <begin position="58"/>
        <end position="77"/>
    </location>
</feature>
<evidence type="ECO:0000313" key="2">
    <source>
        <dbReference type="EMBL" id="EXB56758.1"/>
    </source>
</evidence>
<accession>W9RJI8</accession>
<gene>
    <name evidence="2" type="ORF">L484_003020</name>
</gene>